<reference evidence="3" key="2">
    <citation type="submission" date="2025-08" db="UniProtKB">
        <authorList>
            <consortium name="RefSeq"/>
        </authorList>
    </citation>
    <scope>IDENTIFICATION</scope>
    <source>
        <tissue evidence="3">Young leaves</tissue>
    </source>
</reference>
<dbReference type="OrthoDB" id="263957at2759"/>
<dbReference type="Proteomes" id="UP000228380">
    <property type="component" value="Chromosome 18"/>
</dbReference>
<sequence length="500" mass="55741">MGLARETGEVTVEAHHAFVGNYYFVFGLGAEREERKRDVGRRDAIQGLGDRRGDSVSMGVVIEREVWEPKPISYVFLFASCFVSISLRPFRSRSGGGASTAPFLRFQRKFLLLYSLASVMEGLESVFGEYEYAHYGIKGEQMAMCLAAGAAAALFVGPFLGILSDVKGPRKACLLFCILHLLLGVLKSISRHPSVWVASVCLSLASSVFSFCFETWMVTEHEKQGHRQDCLSDTFWLMTFFESASLVGSQGLANLLFKDFDKGFFSPSAPAALLAIISILYIRKEWNGCQQQSVIGSYRKSFYAHVLNDRRIWLLLWSQSSIHFSMAVFWILWAPTIVADGREVHLSRLYPCFIGSRMLGSTAFPWFFGGISWLHNEEYLTAAYVVAGLFLLIVSYDYQEIGVLVMLFCVYHACVGFILPSLARLRTMYVPNELRGAMISFSLAPASAAVLLALIQGGYRQNLANAMIMALAALGLLAAAGCIHLLTLWRKQPRPNWHKP</sequence>
<evidence type="ECO:0000256" key="1">
    <source>
        <dbReference type="SAM" id="Phobius"/>
    </source>
</evidence>
<reference evidence="2" key="1">
    <citation type="journal article" date="2019" name="Nat. Commun.">
        <title>Genome-wide association mapping of date palm fruit traits.</title>
        <authorList>
            <person name="Hazzouri K.M."/>
            <person name="Gros-Balthazard M."/>
            <person name="Flowers J.M."/>
            <person name="Copetti D."/>
            <person name="Lemansour A."/>
            <person name="Lebrun M."/>
            <person name="Masmoudi K."/>
            <person name="Ferrand S."/>
            <person name="Dhar M.I."/>
            <person name="Fresquez Z.A."/>
            <person name="Rosas U."/>
            <person name="Zhang J."/>
            <person name="Talag J."/>
            <person name="Lee S."/>
            <person name="Kudrna D."/>
            <person name="Powell R.F."/>
            <person name="Leitch I.J."/>
            <person name="Krueger R.R."/>
            <person name="Wing R.A."/>
            <person name="Amiri K.M.A."/>
            <person name="Purugganan M.D."/>
        </authorList>
    </citation>
    <scope>NUCLEOTIDE SEQUENCE [LARGE SCALE GENOMIC DNA]</scope>
    <source>
        <strain evidence="2">cv. Khalas</strain>
    </source>
</reference>
<name>A0A8B8ZBQ3_PHODC</name>
<dbReference type="PANTHER" id="PTHR23516:SF2">
    <property type="entry name" value="MOLYBDATE-ANION TRANSPORTER"/>
    <property type="match status" value="1"/>
</dbReference>
<feature type="transmembrane region" description="Helical" evidence="1">
    <location>
        <begin position="348"/>
        <end position="367"/>
    </location>
</feature>
<dbReference type="InterPro" id="IPR036259">
    <property type="entry name" value="MFS_trans_sf"/>
</dbReference>
<dbReference type="PANTHER" id="PTHR23516">
    <property type="entry name" value="SAM (S-ADENOSYL METHIONINE) TRANSPORTER"/>
    <property type="match status" value="1"/>
</dbReference>
<dbReference type="Gene3D" id="1.20.1250.20">
    <property type="entry name" value="MFS general substrate transporter like domains"/>
    <property type="match status" value="1"/>
</dbReference>
<feature type="transmembrane region" description="Helical" evidence="1">
    <location>
        <begin position="402"/>
        <end position="422"/>
    </location>
</feature>
<dbReference type="SUPFAM" id="SSF103473">
    <property type="entry name" value="MFS general substrate transporter"/>
    <property type="match status" value="1"/>
</dbReference>
<feature type="transmembrane region" description="Helical" evidence="1">
    <location>
        <begin position="195"/>
        <end position="213"/>
    </location>
</feature>
<keyword evidence="1" id="KW-0812">Transmembrane</keyword>
<keyword evidence="1" id="KW-1133">Transmembrane helix</keyword>
<dbReference type="InterPro" id="IPR008509">
    <property type="entry name" value="MOT2/MFSD5"/>
</dbReference>
<dbReference type="AlphaFoldDB" id="A0A8B8ZBQ3"/>
<feature type="transmembrane region" description="Helical" evidence="1">
    <location>
        <begin position="263"/>
        <end position="282"/>
    </location>
</feature>
<dbReference type="GO" id="GO:0016020">
    <property type="term" value="C:membrane"/>
    <property type="evidence" value="ECO:0007669"/>
    <property type="project" value="InterPro"/>
</dbReference>
<evidence type="ECO:0000313" key="3">
    <source>
        <dbReference type="RefSeq" id="XP_038971521.1"/>
    </source>
</evidence>
<dbReference type="Pfam" id="PF05631">
    <property type="entry name" value="MFS_5"/>
    <property type="match status" value="1"/>
</dbReference>
<dbReference type="RefSeq" id="XP_038971521.1">
    <property type="nucleotide sequence ID" value="XM_039115593.1"/>
</dbReference>
<dbReference type="KEGG" id="pda:103696230"/>
<feature type="transmembrane region" description="Helical" evidence="1">
    <location>
        <begin position="434"/>
        <end position="455"/>
    </location>
</feature>
<feature type="transmembrane region" description="Helical" evidence="1">
    <location>
        <begin position="379"/>
        <end position="396"/>
    </location>
</feature>
<feature type="transmembrane region" description="Helical" evidence="1">
    <location>
        <begin position="172"/>
        <end position="189"/>
    </location>
</feature>
<dbReference type="GeneID" id="103696230"/>
<feature type="transmembrane region" description="Helical" evidence="1">
    <location>
        <begin position="141"/>
        <end position="160"/>
    </location>
</feature>
<evidence type="ECO:0000313" key="2">
    <source>
        <dbReference type="Proteomes" id="UP000228380"/>
    </source>
</evidence>
<feature type="transmembrane region" description="Helical" evidence="1">
    <location>
        <begin position="467"/>
        <end position="489"/>
    </location>
</feature>
<gene>
    <name evidence="3" type="primary">LOC103696230</name>
</gene>
<dbReference type="GO" id="GO:0015098">
    <property type="term" value="F:molybdate ion transmembrane transporter activity"/>
    <property type="evidence" value="ECO:0007669"/>
    <property type="project" value="InterPro"/>
</dbReference>
<accession>A0A8B8ZBQ3</accession>
<proteinExistence type="predicted"/>
<keyword evidence="1" id="KW-0472">Membrane</keyword>
<feature type="transmembrane region" description="Helical" evidence="1">
    <location>
        <begin position="312"/>
        <end position="333"/>
    </location>
</feature>
<organism evidence="2 3">
    <name type="scientific">Phoenix dactylifera</name>
    <name type="common">Date palm</name>
    <dbReference type="NCBI Taxonomy" id="42345"/>
    <lineage>
        <taxon>Eukaryota</taxon>
        <taxon>Viridiplantae</taxon>
        <taxon>Streptophyta</taxon>
        <taxon>Embryophyta</taxon>
        <taxon>Tracheophyta</taxon>
        <taxon>Spermatophyta</taxon>
        <taxon>Magnoliopsida</taxon>
        <taxon>Liliopsida</taxon>
        <taxon>Arecaceae</taxon>
        <taxon>Coryphoideae</taxon>
        <taxon>Phoeniceae</taxon>
        <taxon>Phoenix</taxon>
    </lineage>
</organism>
<protein>
    <submittedName>
        <fullName evidence="3">Molybdate-anion transporter-like</fullName>
    </submittedName>
</protein>
<keyword evidence="2" id="KW-1185">Reference proteome</keyword>